<comment type="similarity">
    <text evidence="4">Belongs to the DXR family.</text>
</comment>
<organism evidence="10 11">
    <name type="scientific">Vibrio parahaemolyticus</name>
    <dbReference type="NCBI Taxonomy" id="670"/>
    <lineage>
        <taxon>Bacteria</taxon>
        <taxon>Pseudomonadati</taxon>
        <taxon>Pseudomonadota</taxon>
        <taxon>Gammaproteobacteria</taxon>
        <taxon>Vibrionales</taxon>
        <taxon>Vibrionaceae</taxon>
        <taxon>Vibrio</taxon>
    </lineage>
</organism>
<evidence type="ECO:0000313" key="11">
    <source>
        <dbReference type="Proteomes" id="UP000214596"/>
    </source>
</evidence>
<dbReference type="GO" id="GO:0070402">
    <property type="term" value="F:NADPH binding"/>
    <property type="evidence" value="ECO:0007669"/>
    <property type="project" value="TreeGrafter"/>
</dbReference>
<dbReference type="GO" id="GO:0016853">
    <property type="term" value="F:isomerase activity"/>
    <property type="evidence" value="ECO:0007669"/>
    <property type="project" value="UniProtKB-KW"/>
</dbReference>
<feature type="non-terminal residue" evidence="10">
    <location>
        <position position="1"/>
    </location>
</feature>
<dbReference type="GO" id="GO:0051484">
    <property type="term" value="P:isopentenyl diphosphate biosynthetic process, methylerythritol 4-phosphate pathway involved in terpenoid biosynthetic process"/>
    <property type="evidence" value="ECO:0007669"/>
    <property type="project" value="TreeGrafter"/>
</dbReference>
<dbReference type="Proteomes" id="UP000214596">
    <property type="component" value="Unassembled WGS sequence"/>
</dbReference>
<evidence type="ECO:0000256" key="5">
    <source>
        <dbReference type="ARBA" id="ARBA00012366"/>
    </source>
</evidence>
<dbReference type="GO" id="GO:0030145">
    <property type="term" value="F:manganese ion binding"/>
    <property type="evidence" value="ECO:0007669"/>
    <property type="project" value="TreeGrafter"/>
</dbReference>
<name>A0A227J625_VIBPH</name>
<gene>
    <name evidence="10" type="ORF">CA163_26375</name>
</gene>
<evidence type="ECO:0000256" key="8">
    <source>
        <dbReference type="ARBA" id="ARBA00048543"/>
    </source>
</evidence>
<sequence>HGISSILLTGSGGPFRYADIADLDSVTPAQAIAHPNWSMGPKISVDSATMMNKGLEYIEAKWLFNAARDQLKVIIHPQSVIHSMVQYRDGSVLAQMGEPDMATPIALTMSYP</sequence>
<dbReference type="EC" id="1.1.1.267" evidence="5"/>
<reference evidence="10 11" key="1">
    <citation type="journal article" date="2017" name="Appl. Environ. Microbiol.">
        <title>Parallel evolution of two clades of a major Atlantic endemic Vibrio parahaemolyticus pathogen lineage by independent acquisition of related pathogenicity islands.</title>
        <authorList>
            <person name="Xu F."/>
            <person name="Gonzalez-Escalona N."/>
            <person name="Drees K.P."/>
            <person name="Sebra R.P."/>
            <person name="Cooper V.S."/>
            <person name="Jones S.H."/>
            <person name="Whistler C.A."/>
        </authorList>
    </citation>
    <scope>NUCLEOTIDE SEQUENCE [LARGE SCALE GENOMIC DNA]</scope>
    <source>
        <strain evidence="10 11">MAVP-3</strain>
    </source>
</reference>
<comment type="catalytic activity">
    <reaction evidence="8">
        <text>2-C-methyl-D-erythritol 4-phosphate + NADP(+) = 1-deoxy-D-xylulose 5-phosphate + NADPH + H(+)</text>
        <dbReference type="Rhea" id="RHEA:13717"/>
        <dbReference type="ChEBI" id="CHEBI:15378"/>
        <dbReference type="ChEBI" id="CHEBI:57783"/>
        <dbReference type="ChEBI" id="CHEBI:57792"/>
        <dbReference type="ChEBI" id="CHEBI:58262"/>
        <dbReference type="ChEBI" id="CHEBI:58349"/>
        <dbReference type="EC" id="1.1.1.267"/>
    </reaction>
    <physiologicalReaction direction="right-to-left" evidence="8">
        <dbReference type="Rhea" id="RHEA:13719"/>
    </physiologicalReaction>
</comment>
<dbReference type="GO" id="GO:0030604">
    <property type="term" value="F:1-deoxy-D-xylulose-5-phosphate reductoisomerase activity"/>
    <property type="evidence" value="ECO:0007669"/>
    <property type="project" value="UniProtKB-EC"/>
</dbReference>
<dbReference type="SUPFAM" id="SSF55347">
    <property type="entry name" value="Glyceraldehyde-3-phosphate dehydrogenase-like, C-terminal domain"/>
    <property type="match status" value="1"/>
</dbReference>
<proteinExistence type="inferred from homology"/>
<dbReference type="InterPro" id="IPR013644">
    <property type="entry name" value="DXP_reductoisomerase_C"/>
</dbReference>
<evidence type="ECO:0000256" key="7">
    <source>
        <dbReference type="ARBA" id="ARBA00023002"/>
    </source>
</evidence>
<feature type="non-terminal residue" evidence="10">
    <location>
        <position position="112"/>
    </location>
</feature>
<evidence type="ECO:0000256" key="6">
    <source>
        <dbReference type="ARBA" id="ARBA00022723"/>
    </source>
</evidence>
<evidence type="ECO:0000256" key="2">
    <source>
        <dbReference type="ARBA" id="ARBA00001946"/>
    </source>
</evidence>
<dbReference type="EMBL" id="NIXT01002810">
    <property type="protein sequence ID" value="OXE29865.1"/>
    <property type="molecule type" value="Genomic_DNA"/>
</dbReference>
<comment type="caution">
    <text evidence="10">The sequence shown here is derived from an EMBL/GenBank/DDBJ whole genome shotgun (WGS) entry which is preliminary data.</text>
</comment>
<protein>
    <recommendedName>
        <fullName evidence="5">1-deoxy-D-xylulose-5-phosphate reductoisomerase</fullName>
        <ecNumber evidence="5">1.1.1.267</ecNumber>
    </recommendedName>
</protein>
<evidence type="ECO:0000313" key="10">
    <source>
        <dbReference type="EMBL" id="OXE29865.1"/>
    </source>
</evidence>
<accession>A0A227J625</accession>
<dbReference type="STRING" id="670.ACZ92_19745"/>
<dbReference type="InterPro" id="IPR003821">
    <property type="entry name" value="DXP_reductoisomerase"/>
</dbReference>
<dbReference type="PANTHER" id="PTHR30525">
    <property type="entry name" value="1-DEOXY-D-XYLULOSE 5-PHOSPHATE REDUCTOISOMERASE"/>
    <property type="match status" value="1"/>
</dbReference>
<keyword evidence="6" id="KW-0479">Metal-binding</keyword>
<evidence type="ECO:0000256" key="1">
    <source>
        <dbReference type="ARBA" id="ARBA00001936"/>
    </source>
</evidence>
<evidence type="ECO:0000256" key="4">
    <source>
        <dbReference type="ARBA" id="ARBA00006825"/>
    </source>
</evidence>
<evidence type="ECO:0000256" key="3">
    <source>
        <dbReference type="ARBA" id="ARBA00005094"/>
    </source>
</evidence>
<dbReference type="UniPathway" id="UPA00056">
    <property type="reaction ID" value="UER00092"/>
</dbReference>
<dbReference type="AlphaFoldDB" id="A0A227J625"/>
<comment type="cofactor">
    <cofactor evidence="2">
        <name>Mg(2+)</name>
        <dbReference type="ChEBI" id="CHEBI:18420"/>
    </cofactor>
</comment>
<evidence type="ECO:0000259" key="9">
    <source>
        <dbReference type="Pfam" id="PF08436"/>
    </source>
</evidence>
<keyword evidence="10" id="KW-0413">Isomerase</keyword>
<comment type="pathway">
    <text evidence="3">Isoprenoid biosynthesis; isopentenyl diphosphate biosynthesis via DXP pathway; isopentenyl diphosphate from 1-deoxy-D-xylulose 5-phosphate: step 1/6.</text>
</comment>
<comment type="cofactor">
    <cofactor evidence="1">
        <name>Mn(2+)</name>
        <dbReference type="ChEBI" id="CHEBI:29035"/>
    </cofactor>
</comment>
<dbReference type="PANTHER" id="PTHR30525:SF0">
    <property type="entry name" value="1-DEOXY-D-XYLULOSE 5-PHOSPHATE REDUCTOISOMERASE, CHLOROPLASTIC"/>
    <property type="match status" value="1"/>
</dbReference>
<dbReference type="Pfam" id="PF08436">
    <property type="entry name" value="DXP_redisom_C"/>
    <property type="match status" value="1"/>
</dbReference>
<keyword evidence="7 10" id="KW-0560">Oxidoreductase</keyword>
<feature type="domain" description="1-deoxy-D-xylulose 5-phosphate reductoisomerase C-terminal" evidence="9">
    <location>
        <begin position="3"/>
        <end position="64"/>
    </location>
</feature>